<evidence type="ECO:0000313" key="1">
    <source>
        <dbReference type="EMBL" id="KAK2564448.1"/>
    </source>
</evidence>
<dbReference type="AlphaFoldDB" id="A0AAD9QN97"/>
<reference evidence="1" key="1">
    <citation type="journal article" date="2023" name="G3 (Bethesda)">
        <title>Whole genome assembly and annotation of the endangered Caribbean coral Acropora cervicornis.</title>
        <authorList>
            <person name="Selwyn J.D."/>
            <person name="Vollmer S.V."/>
        </authorList>
    </citation>
    <scope>NUCLEOTIDE SEQUENCE</scope>
    <source>
        <strain evidence="1">K2</strain>
    </source>
</reference>
<name>A0AAD9QN97_ACRCE</name>
<accession>A0AAD9QN97</accession>
<reference evidence="1" key="2">
    <citation type="journal article" date="2023" name="Science">
        <title>Genomic signatures of disease resistance in endangered staghorn corals.</title>
        <authorList>
            <person name="Vollmer S.V."/>
            <person name="Selwyn J.D."/>
            <person name="Despard B.A."/>
            <person name="Roesel C.L."/>
        </authorList>
    </citation>
    <scope>NUCLEOTIDE SEQUENCE</scope>
    <source>
        <strain evidence="1">K2</strain>
    </source>
</reference>
<evidence type="ECO:0000313" key="2">
    <source>
        <dbReference type="Proteomes" id="UP001249851"/>
    </source>
</evidence>
<dbReference type="EMBL" id="JARQWQ010000022">
    <property type="protein sequence ID" value="KAK2564448.1"/>
    <property type="molecule type" value="Genomic_DNA"/>
</dbReference>
<proteinExistence type="predicted"/>
<keyword evidence="2" id="KW-1185">Reference proteome</keyword>
<comment type="caution">
    <text evidence="1">The sequence shown here is derived from an EMBL/GenBank/DDBJ whole genome shotgun (WGS) entry which is preliminary data.</text>
</comment>
<gene>
    <name evidence="1" type="ORF">P5673_011880</name>
</gene>
<organism evidence="1 2">
    <name type="scientific">Acropora cervicornis</name>
    <name type="common">Staghorn coral</name>
    <dbReference type="NCBI Taxonomy" id="6130"/>
    <lineage>
        <taxon>Eukaryota</taxon>
        <taxon>Metazoa</taxon>
        <taxon>Cnidaria</taxon>
        <taxon>Anthozoa</taxon>
        <taxon>Hexacorallia</taxon>
        <taxon>Scleractinia</taxon>
        <taxon>Astrocoeniina</taxon>
        <taxon>Acroporidae</taxon>
        <taxon>Acropora</taxon>
    </lineage>
</organism>
<dbReference type="Proteomes" id="UP001249851">
    <property type="component" value="Unassembled WGS sequence"/>
</dbReference>
<sequence length="339" mass="38561">MEDDGLEAESKNFRKTTAKSYWWNSDGYCSLEIANQNIYTCSSSSTCYVGKRLFNCRSVALHQYKTFLIRCSSYKTFRCTILKDGKRINCIFHDYISGQALSRAKQSSRKYVNLDNFACTSDLSITKCILLAISLNGIIRVRVSIEKRHDDYNDEKLAFHIMSGSNERCFTIRSLFNNLKWAKVDIFSVSVAAIVDTLTAQCSKKELNHQSHSPLKIRAMLFDLREAQPAKASLLDLLIGQLSDKKLSFIPRQAFVTSVTTRKPLYYGTSQIGHFYYQLEKEGICGSKIFLVVTQGQVAVVSLFCYSKTTSKTMMGISYSSHEGPEELERKKTIKKSRK</sequence>
<protein>
    <submittedName>
        <fullName evidence="1">Uncharacterized protein</fullName>
    </submittedName>
</protein>